<protein>
    <recommendedName>
        <fullName evidence="2">Phosphoribosyltransferase domain-containing protein</fullName>
    </recommendedName>
</protein>
<evidence type="ECO:0000313" key="3">
    <source>
        <dbReference type="EMBL" id="KAH9313203.1"/>
    </source>
</evidence>
<feature type="compositionally biased region" description="Low complexity" evidence="1">
    <location>
        <begin position="232"/>
        <end position="255"/>
    </location>
</feature>
<dbReference type="CDD" id="cd06223">
    <property type="entry name" value="PRTases_typeI"/>
    <property type="match status" value="1"/>
</dbReference>
<dbReference type="Gene3D" id="3.40.50.2020">
    <property type="match status" value="1"/>
</dbReference>
<evidence type="ECO:0000313" key="4">
    <source>
        <dbReference type="Proteomes" id="UP000824469"/>
    </source>
</evidence>
<dbReference type="Pfam" id="PF14681">
    <property type="entry name" value="UPRTase"/>
    <property type="match status" value="1"/>
</dbReference>
<dbReference type="Proteomes" id="UP000824469">
    <property type="component" value="Unassembled WGS sequence"/>
</dbReference>
<accession>A0AA38L361</accession>
<dbReference type="InterPro" id="IPR000836">
    <property type="entry name" value="PRTase_dom"/>
</dbReference>
<keyword evidence="4" id="KW-1185">Reference proteome</keyword>
<evidence type="ECO:0000259" key="2">
    <source>
        <dbReference type="Pfam" id="PF14681"/>
    </source>
</evidence>
<gene>
    <name evidence="3" type="ORF">KI387_028238</name>
</gene>
<evidence type="ECO:0000256" key="1">
    <source>
        <dbReference type="SAM" id="MobiDB-lite"/>
    </source>
</evidence>
<proteinExistence type="predicted"/>
<reference evidence="3 4" key="1">
    <citation type="journal article" date="2021" name="Nat. Plants">
        <title>The Taxus genome provides insights into paclitaxel biosynthesis.</title>
        <authorList>
            <person name="Xiong X."/>
            <person name="Gou J."/>
            <person name="Liao Q."/>
            <person name="Li Y."/>
            <person name="Zhou Q."/>
            <person name="Bi G."/>
            <person name="Li C."/>
            <person name="Du R."/>
            <person name="Wang X."/>
            <person name="Sun T."/>
            <person name="Guo L."/>
            <person name="Liang H."/>
            <person name="Lu P."/>
            <person name="Wu Y."/>
            <person name="Zhang Z."/>
            <person name="Ro D.K."/>
            <person name="Shang Y."/>
            <person name="Huang S."/>
            <person name="Yan J."/>
        </authorList>
    </citation>
    <scope>NUCLEOTIDE SEQUENCE [LARGE SCALE GENOMIC DNA]</scope>
    <source>
        <strain evidence="3">Ta-2019</strain>
    </source>
</reference>
<dbReference type="InterPro" id="IPR029057">
    <property type="entry name" value="PRTase-like"/>
</dbReference>
<organism evidence="3 4">
    <name type="scientific">Taxus chinensis</name>
    <name type="common">Chinese yew</name>
    <name type="synonym">Taxus wallichiana var. chinensis</name>
    <dbReference type="NCBI Taxonomy" id="29808"/>
    <lineage>
        <taxon>Eukaryota</taxon>
        <taxon>Viridiplantae</taxon>
        <taxon>Streptophyta</taxon>
        <taxon>Embryophyta</taxon>
        <taxon>Tracheophyta</taxon>
        <taxon>Spermatophyta</taxon>
        <taxon>Pinopsida</taxon>
        <taxon>Pinidae</taxon>
        <taxon>Conifers II</taxon>
        <taxon>Cupressales</taxon>
        <taxon>Taxaceae</taxon>
        <taxon>Taxus</taxon>
    </lineage>
</organism>
<comment type="caution">
    <text evidence="3">The sequence shown here is derived from an EMBL/GenBank/DDBJ whole genome shotgun (WGS) entry which is preliminary data.</text>
</comment>
<dbReference type="EMBL" id="JAHRHJ020000006">
    <property type="protein sequence ID" value="KAH9313203.1"/>
    <property type="molecule type" value="Genomic_DNA"/>
</dbReference>
<sequence>GESMENALRACCKEIEIGKILIHIDGDNSKQLSCENLPHDISNRHVLLLDPVLATGISAVQAILLLLEKGVQESNIIFLNLLSAPEGINMVCKKFPRLKIVTSEIDMALNEELQVVPGLGDVNPIYDEAAIAELKALYSAPMILPNDTQQALLEGQQHVPTNPVDYPIGICLVDDPVAFTRCMPCHLIACDPSYPSSDMPPNVLDPSIIDYLLGIDSQSGVPLTSPPPTPTATPMSSTTSDSPPHTSPSSMHSPSYYVDDPIDSFDDHTTIFGTPSST</sequence>
<name>A0AA38L361_TAXCH</name>
<feature type="domain" description="Phosphoribosyltransferase" evidence="2">
    <location>
        <begin position="1"/>
        <end position="122"/>
    </location>
</feature>
<feature type="non-terminal residue" evidence="3">
    <location>
        <position position="1"/>
    </location>
</feature>
<feature type="region of interest" description="Disordered" evidence="1">
    <location>
        <begin position="219"/>
        <end position="262"/>
    </location>
</feature>
<dbReference type="AlphaFoldDB" id="A0AA38L361"/>
<dbReference type="SUPFAM" id="SSF53271">
    <property type="entry name" value="PRTase-like"/>
    <property type="match status" value="1"/>
</dbReference>